<organism evidence="3 4">
    <name type="scientific">Ramularia collo-cygni</name>
    <dbReference type="NCBI Taxonomy" id="112498"/>
    <lineage>
        <taxon>Eukaryota</taxon>
        <taxon>Fungi</taxon>
        <taxon>Dikarya</taxon>
        <taxon>Ascomycota</taxon>
        <taxon>Pezizomycotina</taxon>
        <taxon>Dothideomycetes</taxon>
        <taxon>Dothideomycetidae</taxon>
        <taxon>Mycosphaerellales</taxon>
        <taxon>Mycosphaerellaceae</taxon>
        <taxon>Ramularia</taxon>
    </lineage>
</organism>
<keyword evidence="4" id="KW-1185">Reference proteome</keyword>
<evidence type="ECO:0000259" key="2">
    <source>
        <dbReference type="Pfam" id="PF24809"/>
    </source>
</evidence>
<dbReference type="EMBL" id="FJUY01000009">
    <property type="protein sequence ID" value="CZT20229.1"/>
    <property type="molecule type" value="Genomic_DNA"/>
</dbReference>
<protein>
    <recommendedName>
        <fullName evidence="2">DUF7708 domain-containing protein</fullName>
    </recommendedName>
</protein>
<accession>A0A2D3VEP5</accession>
<proteinExistence type="predicted"/>
<dbReference type="PANTHER" id="PTHR40619">
    <property type="entry name" value="FUNGAL STAND N-TERMINAL GOODBYE DOMAIN-CONTAINING PROTEIN"/>
    <property type="match status" value="1"/>
</dbReference>
<dbReference type="Pfam" id="PF24809">
    <property type="entry name" value="DUF7708"/>
    <property type="match status" value="1"/>
</dbReference>
<dbReference type="AlphaFoldDB" id="A0A2D3VEP5"/>
<dbReference type="STRING" id="112498.A0A2D3VEP5"/>
<reference evidence="3 4" key="1">
    <citation type="submission" date="2016-03" db="EMBL/GenBank/DDBJ databases">
        <authorList>
            <person name="Ploux O."/>
        </authorList>
    </citation>
    <scope>NUCLEOTIDE SEQUENCE [LARGE SCALE GENOMIC DNA]</scope>
    <source>
        <strain evidence="3 4">URUG2</strain>
    </source>
</reference>
<dbReference type="InterPro" id="IPR056125">
    <property type="entry name" value="DUF7708"/>
</dbReference>
<evidence type="ECO:0000313" key="4">
    <source>
        <dbReference type="Proteomes" id="UP000225277"/>
    </source>
</evidence>
<gene>
    <name evidence="3" type="ORF">RCC_06086</name>
</gene>
<name>A0A2D3VEP5_9PEZI</name>
<feature type="region of interest" description="Disordered" evidence="1">
    <location>
        <begin position="1"/>
        <end position="21"/>
    </location>
</feature>
<dbReference type="PANTHER" id="PTHR40619:SF3">
    <property type="entry name" value="FUNGAL STAND N-TERMINAL GOODBYE DOMAIN-CONTAINING PROTEIN"/>
    <property type="match status" value="1"/>
</dbReference>
<evidence type="ECO:0000313" key="3">
    <source>
        <dbReference type="EMBL" id="CZT20229.1"/>
    </source>
</evidence>
<dbReference type="OrthoDB" id="4840035at2759"/>
<dbReference type="Proteomes" id="UP000225277">
    <property type="component" value="Unassembled WGS sequence"/>
</dbReference>
<evidence type="ECO:0000256" key="1">
    <source>
        <dbReference type="SAM" id="MobiDB-lite"/>
    </source>
</evidence>
<dbReference type="GeneID" id="35601231"/>
<sequence length="625" mass="71389">MSLVRSFSMRVAEETDEDGSDGTLRTLVAEEFRHADREEPRWQKYFEPWTPTTSNNEVQKLFNDQAVELSKQWTRFRDKVPDEAKYRRWAHRAPSLNDVKQVMQDVDQSFHQKRKSGATGFITSHYSRACVFIKEHEGMLKVIPQGSEYVSLISGVLTSIVFATARYEEVSTGLSKLIADISEDVAMCVQVLDVYQTAAIKTQIMALYGRMFKFLASVLDWYLEKWYKRMLKSFKENLYDDFKDQITDMQRCVQSIKDQVMLGQSAELRSVRLTAEKTQQIIMKEVAKDLLSLARNEMVYFREENKRFQEMQERKALTSQEEQFRRNAELKFDVTRFIQATLQEKADNLLLFQEDHRPMSRHGFIMDASPSASLMEDPSEHGGVRRSREDILLSSASLEDFFDRDNVRIPWNPDLATLPAEATDRLQQWIMSRGSNILSLASSDAYSPLSDVAAGVIELIDKAKLPIISYFCTLDREASTQDGETRETRAATSLVYALIRQAFELLPAVFSSSKDFSPERFRSLDGDIETFEAGLGLLHDGLSQAPPALYCVIDGLQWLDDRSTDQMMDSLVRALQDYALQSSGLGIAFKLLLTTAGPARSLLRSSLDRRECYTLEGGSQPLAMW</sequence>
<dbReference type="RefSeq" id="XP_023627118.1">
    <property type="nucleotide sequence ID" value="XM_023771350.1"/>
</dbReference>
<feature type="domain" description="DUF7708" evidence="2">
    <location>
        <begin position="129"/>
        <end position="268"/>
    </location>
</feature>